<accession>A0A0R3TJ37</accession>
<dbReference type="WBParaSite" id="HNAJ_0000707801-mRNA-1">
    <property type="protein sequence ID" value="HNAJ_0000707801-mRNA-1"/>
    <property type="gene ID" value="HNAJ_0000707801"/>
</dbReference>
<dbReference type="EMBL" id="UZAE01010249">
    <property type="protein sequence ID" value="VDO02934.1"/>
    <property type="molecule type" value="Genomic_DNA"/>
</dbReference>
<gene>
    <name evidence="1" type="ORF">HNAJ_LOCUS7074</name>
</gene>
<proteinExistence type="predicted"/>
<reference evidence="1 2" key="2">
    <citation type="submission" date="2018-11" db="EMBL/GenBank/DDBJ databases">
        <authorList>
            <consortium name="Pathogen Informatics"/>
        </authorList>
    </citation>
    <scope>NUCLEOTIDE SEQUENCE [LARGE SCALE GENOMIC DNA]</scope>
</reference>
<reference evidence="3" key="1">
    <citation type="submission" date="2017-02" db="UniProtKB">
        <authorList>
            <consortium name="WormBaseParasite"/>
        </authorList>
    </citation>
    <scope>IDENTIFICATION</scope>
</reference>
<sequence>ITSAHTGEGGRQFAFTEISNPSAISSQYSPSARAFEQSDIRCNCGLHLAAACAGSPPVKISCISCARKNFEIVRELGKNQYSLVIVDDSMVVSACFPSNRVYESCHIICDAAIKPTMVPKRLTANIQPDEMRLVVRCAICRNEITSDDLFSSIRTSTSSLLGGRGVAAVRGSGIHEIADAYARICKEADQSDGVKANLYLMLRGNKIIQAIIDDSLKERKIEEVGYFAESKEILEVVSANEKTLKKARNGD</sequence>
<keyword evidence="2" id="KW-1185">Reference proteome</keyword>
<evidence type="ECO:0000313" key="1">
    <source>
        <dbReference type="EMBL" id="VDO02934.1"/>
    </source>
</evidence>
<evidence type="ECO:0000313" key="2">
    <source>
        <dbReference type="Proteomes" id="UP000278807"/>
    </source>
</evidence>
<evidence type="ECO:0000313" key="3">
    <source>
        <dbReference type="WBParaSite" id="HNAJ_0000707801-mRNA-1"/>
    </source>
</evidence>
<protein>
    <submittedName>
        <fullName evidence="3">RNHCP domain-containing protein</fullName>
    </submittedName>
</protein>
<dbReference type="STRING" id="102285.A0A0R3TJ37"/>
<organism evidence="3">
    <name type="scientific">Rodentolepis nana</name>
    <name type="common">Dwarf tapeworm</name>
    <name type="synonym">Hymenolepis nana</name>
    <dbReference type="NCBI Taxonomy" id="102285"/>
    <lineage>
        <taxon>Eukaryota</taxon>
        <taxon>Metazoa</taxon>
        <taxon>Spiralia</taxon>
        <taxon>Lophotrochozoa</taxon>
        <taxon>Platyhelminthes</taxon>
        <taxon>Cestoda</taxon>
        <taxon>Eucestoda</taxon>
        <taxon>Cyclophyllidea</taxon>
        <taxon>Hymenolepididae</taxon>
        <taxon>Rodentolepis</taxon>
    </lineage>
</organism>
<dbReference type="AlphaFoldDB" id="A0A0R3TJ37"/>
<dbReference type="Proteomes" id="UP000278807">
    <property type="component" value="Unassembled WGS sequence"/>
</dbReference>
<name>A0A0R3TJ37_RODNA</name>